<evidence type="ECO:0000256" key="12">
    <source>
        <dbReference type="ARBA" id="ARBA00022989"/>
    </source>
</evidence>
<keyword evidence="14 18" id="KW-0830">Ubiquinone</keyword>
<dbReference type="EMBL" id="KC887536">
    <property type="protein sequence ID" value="AGO28130.1"/>
    <property type="molecule type" value="Genomic_DNA"/>
</dbReference>
<dbReference type="Pfam" id="PF00361">
    <property type="entry name" value="Proton_antipo_M"/>
    <property type="match status" value="1"/>
</dbReference>
<dbReference type="GO" id="GO:0005743">
    <property type="term" value="C:mitochondrial inner membrane"/>
    <property type="evidence" value="ECO:0007669"/>
    <property type="project" value="UniProtKB-SubCell"/>
</dbReference>
<proteinExistence type="inferred from homology"/>
<feature type="transmembrane region" description="Helical" evidence="18">
    <location>
        <begin position="197"/>
        <end position="217"/>
    </location>
</feature>
<feature type="transmembrane region" description="Helical" evidence="18">
    <location>
        <begin position="133"/>
        <end position="154"/>
    </location>
</feature>
<evidence type="ECO:0000313" key="20">
    <source>
        <dbReference type="EMBL" id="AGO28130.1"/>
    </source>
</evidence>
<comment type="function">
    <text evidence="1">Core subunit of the mitochondrial membrane respiratory chain NADH dehydrogenase (Complex I) that is believed to belong to the minimal assembly required for catalysis. Complex I functions in the transfer of electrons from NADH to the respiratory chain. The immediate electron acceptor for the enzyme is believed to be ubiquinone.</text>
</comment>
<feature type="transmembrane region" description="Helical" evidence="18">
    <location>
        <begin position="7"/>
        <end position="23"/>
    </location>
</feature>
<evidence type="ECO:0000256" key="4">
    <source>
        <dbReference type="ARBA" id="ARBA00012944"/>
    </source>
</evidence>
<evidence type="ECO:0000256" key="5">
    <source>
        <dbReference type="ARBA" id="ARBA00021008"/>
    </source>
</evidence>
<dbReference type="EC" id="7.1.1.2" evidence="4 18"/>
<evidence type="ECO:0000256" key="11">
    <source>
        <dbReference type="ARBA" id="ARBA00022982"/>
    </source>
</evidence>
<comment type="subcellular location">
    <subcellularLocation>
        <location evidence="2 18">Mitochondrion inner membrane</location>
        <topology evidence="2 18">Multi-pass membrane protein</topology>
    </subcellularLocation>
</comment>
<evidence type="ECO:0000256" key="13">
    <source>
        <dbReference type="ARBA" id="ARBA00023027"/>
    </source>
</evidence>
<feature type="domain" description="NADH:quinone oxidoreductase/Mrp antiporter transmembrane" evidence="19">
    <location>
        <begin position="23"/>
        <end position="284"/>
    </location>
</feature>
<evidence type="ECO:0000256" key="6">
    <source>
        <dbReference type="ARBA" id="ARBA00022448"/>
    </source>
</evidence>
<gene>
    <name evidence="20" type="primary">ND2</name>
</gene>
<evidence type="ECO:0000256" key="1">
    <source>
        <dbReference type="ARBA" id="ARBA00003257"/>
    </source>
</evidence>
<evidence type="ECO:0000256" key="14">
    <source>
        <dbReference type="ARBA" id="ARBA00023075"/>
    </source>
</evidence>
<feature type="transmembrane region" description="Helical" evidence="18">
    <location>
        <begin position="268"/>
        <end position="289"/>
    </location>
</feature>
<dbReference type="AlphaFoldDB" id="A0A342CFB2"/>
<keyword evidence="15 18" id="KW-0496">Mitochondrion</keyword>
<dbReference type="PANTHER" id="PTHR46552">
    <property type="entry name" value="NADH-UBIQUINONE OXIDOREDUCTASE CHAIN 2"/>
    <property type="match status" value="1"/>
</dbReference>
<dbReference type="PANTHER" id="PTHR46552:SF1">
    <property type="entry name" value="NADH-UBIQUINONE OXIDOREDUCTASE CHAIN 2"/>
    <property type="match status" value="1"/>
</dbReference>
<feature type="transmembrane region" description="Helical" evidence="18">
    <location>
        <begin position="237"/>
        <end position="256"/>
    </location>
</feature>
<keyword evidence="7 18" id="KW-0679">Respiratory chain</keyword>
<keyword evidence="13 18" id="KW-0520">NAD</keyword>
<dbReference type="GO" id="GO:0008137">
    <property type="term" value="F:NADH dehydrogenase (ubiquinone) activity"/>
    <property type="evidence" value="ECO:0007669"/>
    <property type="project" value="UniProtKB-EC"/>
</dbReference>
<accession>A0A342CFB2</accession>
<sequence length="334" mass="39059">MLNYSKIMFFSIMIMGTLLTVSSQTWLGMWMGLELNMVSFIPLIYKEKMKSTYESCMIYFLIQSMGSIIMLFSVLMNSFSMNSPYMGEEVFSMTLAMSMFIKMGAPPFHFWFPEITEKMTWPACFMLMTWQKVAPMYILSCIIDMCLYMIYFMIPVMVITGSIGGLNQTSIRKIMSYSSMDHMGWMIVCMKFYNTLWIFYFFIYTVILASMIFTFWFHSSFYINQYSIKSMSYSNKMTIMILFLSLGGLPPFLGFLPKFIVIQLMITFESYSISLILVLTTLITLFYYLRMISSVLLINSSTVKWAPQVEMSNNSSSFIMMVNLMFPVIAMFWL</sequence>
<name>A0A342CFB2_9HEMI</name>
<keyword evidence="16 18" id="KW-0472">Membrane</keyword>
<feature type="transmembrane region" description="Helical" evidence="18">
    <location>
        <begin position="91"/>
        <end position="112"/>
    </location>
</feature>
<dbReference type="InterPro" id="IPR003917">
    <property type="entry name" value="NADH_UbQ_OxRdtase_chain2"/>
</dbReference>
<evidence type="ECO:0000256" key="17">
    <source>
        <dbReference type="ARBA" id="ARBA00049551"/>
    </source>
</evidence>
<keyword evidence="11 18" id="KW-0249">Electron transport</keyword>
<feature type="transmembrane region" description="Helical" evidence="18">
    <location>
        <begin position="57"/>
        <end position="79"/>
    </location>
</feature>
<protein>
    <recommendedName>
        <fullName evidence="5 18">NADH-ubiquinone oxidoreductase chain 2</fullName>
        <ecNumber evidence="4 18">7.1.1.2</ecNumber>
    </recommendedName>
</protein>
<evidence type="ECO:0000256" key="9">
    <source>
        <dbReference type="ARBA" id="ARBA00022792"/>
    </source>
</evidence>
<comment type="function">
    <text evidence="18">Core subunit of the mitochondrial membrane respiratory chain NADH dehydrogenase (Complex I) which catalyzes electron transfer from NADH through the respiratory chain, using ubiquinone as an electron acceptor. Essential for the catalytic activity and assembly of complex I.</text>
</comment>
<organism evidence="20">
    <name type="scientific">Sphedanolestes impressicollis</name>
    <dbReference type="NCBI Taxonomy" id="488298"/>
    <lineage>
        <taxon>Eukaryota</taxon>
        <taxon>Metazoa</taxon>
        <taxon>Ecdysozoa</taxon>
        <taxon>Arthropoda</taxon>
        <taxon>Hexapoda</taxon>
        <taxon>Insecta</taxon>
        <taxon>Pterygota</taxon>
        <taxon>Neoptera</taxon>
        <taxon>Paraneoptera</taxon>
        <taxon>Hemiptera</taxon>
        <taxon>Heteroptera</taxon>
        <taxon>Panheteroptera</taxon>
        <taxon>Cimicomorpha</taxon>
        <taxon>Reduviidae</taxon>
        <taxon>Harpactorinae</taxon>
        <taxon>Harpactorini</taxon>
        <taxon>Sphedanolestes</taxon>
    </lineage>
</organism>
<evidence type="ECO:0000256" key="7">
    <source>
        <dbReference type="ARBA" id="ARBA00022660"/>
    </source>
</evidence>
<evidence type="ECO:0000256" key="2">
    <source>
        <dbReference type="ARBA" id="ARBA00004448"/>
    </source>
</evidence>
<evidence type="ECO:0000256" key="16">
    <source>
        <dbReference type="ARBA" id="ARBA00023136"/>
    </source>
</evidence>
<dbReference type="InterPro" id="IPR050175">
    <property type="entry name" value="Complex_I_Subunit_2"/>
</dbReference>
<reference evidence="20" key="2">
    <citation type="journal article" date="2017" name="Proc. R. Soc. B">
        <title>Mitochondrial phylogenomics of Hemiptera reveals adaptive innovations driving the diversification of true bugs.</title>
        <authorList>
            <person name="Li H."/>
            <person name="Leavengood J.M.Jr."/>
            <person name="Chapman E.G."/>
            <person name="Burkhardt D."/>
            <person name="Song F."/>
            <person name="Jiang P."/>
            <person name="Liu J."/>
            <person name="Zhou X."/>
            <person name="Cai W."/>
        </authorList>
    </citation>
    <scope>NUCLEOTIDE SEQUENCE</scope>
</reference>
<evidence type="ECO:0000256" key="8">
    <source>
        <dbReference type="ARBA" id="ARBA00022692"/>
    </source>
</evidence>
<keyword evidence="10 18" id="KW-1278">Translocase</keyword>
<comment type="catalytic activity">
    <reaction evidence="17 18">
        <text>a ubiquinone + NADH + 5 H(+)(in) = a ubiquinol + NAD(+) + 4 H(+)(out)</text>
        <dbReference type="Rhea" id="RHEA:29091"/>
        <dbReference type="Rhea" id="RHEA-COMP:9565"/>
        <dbReference type="Rhea" id="RHEA-COMP:9566"/>
        <dbReference type="ChEBI" id="CHEBI:15378"/>
        <dbReference type="ChEBI" id="CHEBI:16389"/>
        <dbReference type="ChEBI" id="CHEBI:17976"/>
        <dbReference type="ChEBI" id="CHEBI:57540"/>
        <dbReference type="ChEBI" id="CHEBI:57945"/>
        <dbReference type="EC" id="7.1.1.2"/>
    </reaction>
</comment>
<feature type="transmembrane region" description="Helical" evidence="18">
    <location>
        <begin position="29"/>
        <end position="45"/>
    </location>
</feature>
<feature type="transmembrane region" description="Helical" evidence="18">
    <location>
        <begin position="315"/>
        <end position="333"/>
    </location>
</feature>
<dbReference type="PRINTS" id="PR01436">
    <property type="entry name" value="NADHDHGNASE2"/>
</dbReference>
<dbReference type="InterPro" id="IPR001750">
    <property type="entry name" value="ND/Mrp_TM"/>
</dbReference>
<keyword evidence="6" id="KW-0813">Transport</keyword>
<geneLocation type="mitochondrion" evidence="20"/>
<evidence type="ECO:0000256" key="10">
    <source>
        <dbReference type="ARBA" id="ARBA00022967"/>
    </source>
</evidence>
<reference evidence="20" key="1">
    <citation type="submission" date="2013-04" db="EMBL/GenBank/DDBJ databases">
        <authorList>
            <person name="Siti Noraziah A.Z."/>
            <person name="Nazlina I."/>
        </authorList>
    </citation>
    <scope>NUCLEOTIDE SEQUENCE</scope>
</reference>
<dbReference type="GO" id="GO:0006120">
    <property type="term" value="P:mitochondrial electron transport, NADH to ubiquinone"/>
    <property type="evidence" value="ECO:0007669"/>
    <property type="project" value="InterPro"/>
</dbReference>
<evidence type="ECO:0000256" key="18">
    <source>
        <dbReference type="RuleBase" id="RU003403"/>
    </source>
</evidence>
<keyword evidence="8 18" id="KW-0812">Transmembrane</keyword>
<keyword evidence="9 18" id="KW-0999">Mitochondrion inner membrane</keyword>
<keyword evidence="12 18" id="KW-1133">Transmembrane helix</keyword>
<evidence type="ECO:0000256" key="3">
    <source>
        <dbReference type="ARBA" id="ARBA00007012"/>
    </source>
</evidence>
<evidence type="ECO:0000259" key="19">
    <source>
        <dbReference type="Pfam" id="PF00361"/>
    </source>
</evidence>
<evidence type="ECO:0000256" key="15">
    <source>
        <dbReference type="ARBA" id="ARBA00023128"/>
    </source>
</evidence>
<comment type="similarity">
    <text evidence="3 18">Belongs to the complex I subunit 2 family.</text>
</comment>